<sequence>MSLVNIQVDGCVFRCEDLFAEEQIANLTSNNLLKSACSDNKYKVKTTFVGCIEVGDTLLISLPYGITSKQLNTNYPHQFKSLVVKVIKSIKHFSHHYLGKNEIVQSGKLSAALLILEDYELNGILTKYNKQNFVRDKGKINWNNTLKKSQPYKLSNSWIYKDYYRKTSMKHDNHELTLIHNWAIHESLNLVEFISDEFNYDKDDFESHLTKSEVNEIVFKLYPKTTKDRELYVLDLISQLSNEKEQYSISAIYTKNFNLIWEKALQFTLGHDSTLREDIPKVNWNDCKKITEKLEIKPKNEGGAPEVDIIFKNNDQLHVLDAKYYDLFNAGTRPGLTDLWKQFYYGQAYQAIYNLDMLPKNGFIFPYFTLLNENSFRIFSEVLYSVEKESGASKELTKIPAFVASISDVLEAYLSDKNLIDDYLNASIQS</sequence>
<gene>
    <name evidence="1" type="ORF">FE810_08360</name>
</gene>
<dbReference type="InterPro" id="IPR018579">
    <property type="entry name" value="Restrct_endonuc_II_LlaJI"/>
</dbReference>
<accession>A0A5R9IMK4</accession>
<proteinExistence type="predicted"/>
<evidence type="ECO:0000313" key="2">
    <source>
        <dbReference type="Proteomes" id="UP000307790"/>
    </source>
</evidence>
<organism evidence="1 2">
    <name type="scientific">Thalassotalea litorea</name>
    <dbReference type="NCBI Taxonomy" id="2020715"/>
    <lineage>
        <taxon>Bacteria</taxon>
        <taxon>Pseudomonadati</taxon>
        <taxon>Pseudomonadota</taxon>
        <taxon>Gammaproteobacteria</taxon>
        <taxon>Alteromonadales</taxon>
        <taxon>Colwelliaceae</taxon>
        <taxon>Thalassotalea</taxon>
    </lineage>
</organism>
<dbReference type="EMBL" id="VCBC01000007">
    <property type="protein sequence ID" value="TLU65297.1"/>
    <property type="molecule type" value="Genomic_DNA"/>
</dbReference>
<keyword evidence="1" id="KW-0255">Endonuclease</keyword>
<keyword evidence="2" id="KW-1185">Reference proteome</keyword>
<keyword evidence="1" id="KW-0378">Hydrolase</keyword>
<reference evidence="1 2" key="1">
    <citation type="submission" date="2019-05" db="EMBL/GenBank/DDBJ databases">
        <title>Genome sequences of Thalassotalea litorea 1K03283.</title>
        <authorList>
            <person name="Zhang D."/>
        </authorList>
    </citation>
    <scope>NUCLEOTIDE SEQUENCE [LARGE SCALE GENOMIC DNA]</scope>
    <source>
        <strain evidence="1 2">MCCC 1K03283</strain>
    </source>
</reference>
<evidence type="ECO:0000313" key="1">
    <source>
        <dbReference type="EMBL" id="TLU65297.1"/>
    </source>
</evidence>
<protein>
    <submittedName>
        <fullName evidence="1">LlaJI family restriction endonuclease</fullName>
    </submittedName>
</protein>
<dbReference type="RefSeq" id="WP_138319600.1">
    <property type="nucleotide sequence ID" value="NZ_VCBC01000007.1"/>
</dbReference>
<dbReference type="GO" id="GO:0004519">
    <property type="term" value="F:endonuclease activity"/>
    <property type="evidence" value="ECO:0007669"/>
    <property type="project" value="UniProtKB-KW"/>
</dbReference>
<comment type="caution">
    <text evidence="1">The sequence shown here is derived from an EMBL/GenBank/DDBJ whole genome shotgun (WGS) entry which is preliminary data.</text>
</comment>
<keyword evidence="1" id="KW-0540">Nuclease</keyword>
<name>A0A5R9IMK4_9GAMM</name>
<dbReference type="Pfam" id="PF09563">
    <property type="entry name" value="RE_LlaJI"/>
    <property type="match status" value="1"/>
</dbReference>
<dbReference type="OrthoDB" id="9811025at2"/>
<dbReference type="AlphaFoldDB" id="A0A5R9IMK4"/>
<dbReference type="Proteomes" id="UP000307790">
    <property type="component" value="Unassembled WGS sequence"/>
</dbReference>